<name>A0A164SSR1_DAUCS</name>
<dbReference type="Pfam" id="PF06880">
    <property type="entry name" value="DUF1262"/>
    <property type="match status" value="1"/>
</dbReference>
<dbReference type="Proteomes" id="UP000077755">
    <property type="component" value="Chromosome 7"/>
</dbReference>
<dbReference type="PANTHER" id="PTHR31050">
    <property type="entry name" value="OS08G0413200 PROTEIN"/>
    <property type="match status" value="1"/>
</dbReference>
<keyword evidence="2" id="KW-1185">Reference proteome</keyword>
<dbReference type="AlphaFoldDB" id="A0A164SSR1"/>
<gene>
    <name evidence="1" type="ORF">DCAR_0727207</name>
</gene>
<dbReference type="EMBL" id="CP093349">
    <property type="protein sequence ID" value="WOH07773.1"/>
    <property type="molecule type" value="Genomic_DNA"/>
</dbReference>
<reference evidence="1" key="1">
    <citation type="journal article" date="2016" name="Nat. Genet.">
        <title>A high-quality carrot genome assembly provides new insights into carotenoid accumulation and asterid genome evolution.</title>
        <authorList>
            <person name="Iorizzo M."/>
            <person name="Ellison S."/>
            <person name="Senalik D."/>
            <person name="Zeng P."/>
            <person name="Satapoomin P."/>
            <person name="Huang J."/>
            <person name="Bowman M."/>
            <person name="Iovene M."/>
            <person name="Sanseverino W."/>
            <person name="Cavagnaro P."/>
            <person name="Yildiz M."/>
            <person name="Macko-Podgorni A."/>
            <person name="Moranska E."/>
            <person name="Grzebelus E."/>
            <person name="Grzebelus D."/>
            <person name="Ashrafi H."/>
            <person name="Zheng Z."/>
            <person name="Cheng S."/>
            <person name="Spooner D."/>
            <person name="Van Deynze A."/>
            <person name="Simon P."/>
        </authorList>
    </citation>
    <scope>NUCLEOTIDE SEQUENCE</scope>
    <source>
        <tissue evidence="1">Leaf</tissue>
    </source>
</reference>
<dbReference type="OrthoDB" id="647907at2759"/>
<evidence type="ECO:0000313" key="2">
    <source>
        <dbReference type="Proteomes" id="UP000077755"/>
    </source>
</evidence>
<reference evidence="1" key="2">
    <citation type="submission" date="2022-03" db="EMBL/GenBank/DDBJ databases">
        <title>Draft title - Genomic analysis of global carrot germplasm unveils the trajectory of domestication and the origin of high carotenoid orange carrot.</title>
        <authorList>
            <person name="Iorizzo M."/>
            <person name="Ellison S."/>
            <person name="Senalik D."/>
            <person name="Macko-Podgorni A."/>
            <person name="Grzebelus D."/>
            <person name="Bostan H."/>
            <person name="Rolling W."/>
            <person name="Curaba J."/>
            <person name="Simon P."/>
        </authorList>
    </citation>
    <scope>NUCLEOTIDE SEQUENCE</scope>
    <source>
        <tissue evidence="1">Leaf</tissue>
    </source>
</reference>
<dbReference type="OMA" id="CENANYE"/>
<protein>
    <submittedName>
        <fullName evidence="1">Uncharacterized protein</fullName>
    </submittedName>
</protein>
<proteinExistence type="predicted"/>
<organism evidence="1 2">
    <name type="scientific">Daucus carota subsp. sativus</name>
    <name type="common">Carrot</name>
    <dbReference type="NCBI Taxonomy" id="79200"/>
    <lineage>
        <taxon>Eukaryota</taxon>
        <taxon>Viridiplantae</taxon>
        <taxon>Streptophyta</taxon>
        <taxon>Embryophyta</taxon>
        <taxon>Tracheophyta</taxon>
        <taxon>Spermatophyta</taxon>
        <taxon>Magnoliopsida</taxon>
        <taxon>eudicotyledons</taxon>
        <taxon>Gunneridae</taxon>
        <taxon>Pentapetalae</taxon>
        <taxon>asterids</taxon>
        <taxon>campanulids</taxon>
        <taxon>Apiales</taxon>
        <taxon>Apiaceae</taxon>
        <taxon>Apioideae</taxon>
        <taxon>Scandiceae</taxon>
        <taxon>Daucinae</taxon>
        <taxon>Daucus</taxon>
        <taxon>Daucus sect. Daucus</taxon>
    </lineage>
</organism>
<dbReference type="Gramene" id="KZM86585">
    <property type="protein sequence ID" value="KZM86585"/>
    <property type="gene ID" value="DCAR_023719"/>
</dbReference>
<accession>A0A164SSR1</accession>
<evidence type="ECO:0000313" key="1">
    <source>
        <dbReference type="EMBL" id="WOH07773.1"/>
    </source>
</evidence>
<dbReference type="PANTHER" id="PTHR31050:SF3">
    <property type="entry name" value="OS08G0412800 PROTEIN"/>
    <property type="match status" value="1"/>
</dbReference>
<dbReference type="KEGG" id="dcr:108195491"/>
<dbReference type="InterPro" id="IPR010683">
    <property type="entry name" value="DUF1262"/>
</dbReference>
<sequence length="401" mass="46025">MYVARLLSHYTKNPESLSLLPEGPNSGYLVIQDEEAETSSWFGSSKNHYLKSLPFPYNNILTIRTYVQNIQDLSTVDKVVLIPVINQPLSCNRYYAIDAGNHRENYKGKGFTCLKDEQVTCPHCKTRTPSKTIYDLTRRPVDPLGIYQQFHIYLGGTTEGGNGSFYANSVAHDAFPPDFLKMKRWCIRTRKAKNSKLAEALGLDSDLRARIADTSIQISCKSSEAVKVGMWYCPFIFIKDRTLAYQMKKSMYYEMTLEQRWEQIFECKNNSINCNAVMITAPVQKEVVLVGGSVAVWDAKNVVDKTIWFKAIETKGEEVSVGLSLEIFERMNWEQERAGYVGEGRRLVTFNRVEKFGGGSEGWRKFGCYVLVERFVLRRMDGSLVMTYDFKHTHQVRCIWE</sequence>